<dbReference type="GO" id="GO:0035269">
    <property type="term" value="P:protein O-linked glycosylation via mannose"/>
    <property type="evidence" value="ECO:0007669"/>
    <property type="project" value="TreeGrafter"/>
</dbReference>
<name>A0A2H1W1D9_SPOFR</name>
<protein>
    <submittedName>
        <fullName evidence="1">SFRICE_035739</fullName>
    </submittedName>
</protein>
<dbReference type="PANTHER" id="PTHR44216:SF3">
    <property type="entry name" value="PROTEIN O-MANNOSYL-TRANSFERASE TMTC2"/>
    <property type="match status" value="1"/>
</dbReference>
<proteinExistence type="predicted"/>
<dbReference type="EMBL" id="ODYU01005665">
    <property type="protein sequence ID" value="SOQ46756.1"/>
    <property type="molecule type" value="Genomic_DNA"/>
</dbReference>
<accession>A0A2H1W1D9</accession>
<sequence length="102" mass="11473">MSRDAENQIMEVPSCYLKAEYMQFSEEGNKICNLVVFLRLNYKLCGFSPWWWHVCNVALHAACCALVARTGAVVARLQRPFAALAALLFAVHPVHTEANFIS</sequence>
<organism evidence="1">
    <name type="scientific">Spodoptera frugiperda</name>
    <name type="common">Fall armyworm</name>
    <dbReference type="NCBI Taxonomy" id="7108"/>
    <lineage>
        <taxon>Eukaryota</taxon>
        <taxon>Metazoa</taxon>
        <taxon>Ecdysozoa</taxon>
        <taxon>Arthropoda</taxon>
        <taxon>Hexapoda</taxon>
        <taxon>Insecta</taxon>
        <taxon>Pterygota</taxon>
        <taxon>Neoptera</taxon>
        <taxon>Endopterygota</taxon>
        <taxon>Lepidoptera</taxon>
        <taxon>Glossata</taxon>
        <taxon>Ditrysia</taxon>
        <taxon>Noctuoidea</taxon>
        <taxon>Noctuidae</taxon>
        <taxon>Amphipyrinae</taxon>
        <taxon>Spodoptera</taxon>
    </lineage>
</organism>
<dbReference type="AlphaFoldDB" id="A0A2H1W1D9"/>
<dbReference type="PANTHER" id="PTHR44216">
    <property type="entry name" value="PROTEIN O-MANNOSYL-TRANSFERASE TMTC2"/>
    <property type="match status" value="1"/>
</dbReference>
<dbReference type="GO" id="GO:0000030">
    <property type="term" value="F:mannosyltransferase activity"/>
    <property type="evidence" value="ECO:0007669"/>
    <property type="project" value="TreeGrafter"/>
</dbReference>
<reference evidence="1" key="1">
    <citation type="submission" date="2016-07" db="EMBL/GenBank/DDBJ databases">
        <authorList>
            <person name="Bretaudeau A."/>
        </authorList>
    </citation>
    <scope>NUCLEOTIDE SEQUENCE</scope>
    <source>
        <strain evidence="1">Rice</strain>
        <tissue evidence="1">Whole body</tissue>
    </source>
</reference>
<dbReference type="GO" id="GO:0005789">
    <property type="term" value="C:endoplasmic reticulum membrane"/>
    <property type="evidence" value="ECO:0007669"/>
    <property type="project" value="TreeGrafter"/>
</dbReference>
<dbReference type="InterPro" id="IPR052384">
    <property type="entry name" value="TMTC_O-mannosyltransferase"/>
</dbReference>
<gene>
    <name evidence="1" type="ORF">SFRICE_035739</name>
</gene>
<evidence type="ECO:0000313" key="1">
    <source>
        <dbReference type="EMBL" id="SOQ46756.1"/>
    </source>
</evidence>